<dbReference type="Pfam" id="PF13173">
    <property type="entry name" value="AAA_14"/>
    <property type="match status" value="1"/>
</dbReference>
<accession>A0A9D2VMI9</accession>
<dbReference type="PANTHER" id="PTHR43566">
    <property type="entry name" value="CONSERVED PROTEIN"/>
    <property type="match status" value="1"/>
</dbReference>
<evidence type="ECO:0000313" key="3">
    <source>
        <dbReference type="EMBL" id="HJH44384.1"/>
    </source>
</evidence>
<comment type="caution">
    <text evidence="3">The sequence shown here is derived from an EMBL/GenBank/DDBJ whole genome shotgun (WGS) entry which is preliminary data.</text>
</comment>
<dbReference type="Proteomes" id="UP000789325">
    <property type="component" value="Unassembled WGS sequence"/>
</dbReference>
<sequence>MALVPSGYRPRLLDKVIARRLKGFGAVEVAGTKFCGKTWASLAQGESITHIDDGAVRRAVEVDVGLALAGAQPHVIDEWQDVPQIWDAVRRAIDETGNKHGQYLLTGSSSADKTKVSHSGAGRIAKIHLRPLSLFESGLSDGSVSLAGLFDGECPAAPSSASALGLAEAVCLGGWPASLGAAPDEAASLPGQYLESLFEVSARKVGLDPTIAQRVAESLARNLGKALTYKTIYADAFQEELDPRADASVFRKPLDPYLAFFKDQYFVEEQHGWDAPVKSRSRVRSKPKRGFADPSLGAALLSMAPERLVMETQTFGTLFEEMCLRDVRVYASALDLDRSPKVLYYGDADGLEVDIVVELPDGRWGAFEVKLGDAKVSQAERSLLRLRDKVAANPAARNPEPSFLAVLVGVTPFARRLPSGVCVVPITSLGA</sequence>
<protein>
    <submittedName>
        <fullName evidence="3">DUF4143 domain-containing protein</fullName>
    </submittedName>
</protein>
<proteinExistence type="predicted"/>
<organism evidence="3 4">
    <name type="scientific">Rubneribacter badeniensis</name>
    <dbReference type="NCBI Taxonomy" id="2070688"/>
    <lineage>
        <taxon>Bacteria</taxon>
        <taxon>Bacillati</taxon>
        <taxon>Actinomycetota</taxon>
        <taxon>Coriobacteriia</taxon>
        <taxon>Eggerthellales</taxon>
        <taxon>Eggerthellaceae</taxon>
        <taxon>Rubneribacter</taxon>
    </lineage>
</organism>
<dbReference type="AlphaFoldDB" id="A0A9D2VMI9"/>
<evidence type="ECO:0000259" key="1">
    <source>
        <dbReference type="Pfam" id="PF13173"/>
    </source>
</evidence>
<gene>
    <name evidence="3" type="ORF">K8V16_11400</name>
</gene>
<dbReference type="InterPro" id="IPR041682">
    <property type="entry name" value="AAA_14"/>
</dbReference>
<dbReference type="PANTHER" id="PTHR43566:SF2">
    <property type="entry name" value="DUF4143 DOMAIN-CONTAINING PROTEIN"/>
    <property type="match status" value="1"/>
</dbReference>
<reference evidence="3" key="2">
    <citation type="submission" date="2021-09" db="EMBL/GenBank/DDBJ databases">
        <authorList>
            <person name="Gilroy R."/>
        </authorList>
    </citation>
    <scope>NUCLEOTIDE SEQUENCE</scope>
    <source>
        <strain evidence="3">USAMLcec12-2067</strain>
    </source>
</reference>
<reference evidence="3" key="1">
    <citation type="journal article" date="2021" name="PeerJ">
        <title>Extensive microbial diversity within the chicken gut microbiome revealed by metagenomics and culture.</title>
        <authorList>
            <person name="Gilroy R."/>
            <person name="Ravi A."/>
            <person name="Getino M."/>
            <person name="Pursley I."/>
            <person name="Horton D.L."/>
            <person name="Alikhan N.F."/>
            <person name="Baker D."/>
            <person name="Gharbi K."/>
            <person name="Hall N."/>
            <person name="Watson M."/>
            <person name="Adriaenssens E.M."/>
            <person name="Foster-Nyarko E."/>
            <person name="Jarju S."/>
            <person name="Secka A."/>
            <person name="Antonio M."/>
            <person name="Oren A."/>
            <person name="Chaudhuri R.R."/>
            <person name="La Ragione R."/>
            <person name="Hildebrand F."/>
            <person name="Pallen M.J."/>
        </authorList>
    </citation>
    <scope>NUCLEOTIDE SEQUENCE</scope>
    <source>
        <strain evidence="3">USAMLcec12-2067</strain>
    </source>
</reference>
<evidence type="ECO:0000259" key="2">
    <source>
        <dbReference type="Pfam" id="PF13635"/>
    </source>
</evidence>
<feature type="domain" description="AAA" evidence="1">
    <location>
        <begin position="29"/>
        <end position="136"/>
    </location>
</feature>
<dbReference type="InterPro" id="IPR025420">
    <property type="entry name" value="DUF4143"/>
</dbReference>
<dbReference type="Pfam" id="PF13635">
    <property type="entry name" value="DUF4143"/>
    <property type="match status" value="1"/>
</dbReference>
<name>A0A9D2VMI9_9ACTN</name>
<feature type="domain" description="DUF4143" evidence="2">
    <location>
        <begin position="208"/>
        <end position="371"/>
    </location>
</feature>
<evidence type="ECO:0000313" key="4">
    <source>
        <dbReference type="Proteomes" id="UP000789325"/>
    </source>
</evidence>
<dbReference type="EMBL" id="DYZL01000231">
    <property type="protein sequence ID" value="HJH44384.1"/>
    <property type="molecule type" value="Genomic_DNA"/>
</dbReference>